<dbReference type="AlphaFoldDB" id="A0A8K0N116"/>
<dbReference type="InterPro" id="IPR046848">
    <property type="entry name" value="E_motif"/>
</dbReference>
<feature type="repeat" description="PPR" evidence="5">
    <location>
        <begin position="311"/>
        <end position="345"/>
    </location>
</feature>
<dbReference type="GO" id="GO:0009451">
    <property type="term" value="P:RNA modification"/>
    <property type="evidence" value="ECO:0007669"/>
    <property type="project" value="InterPro"/>
</dbReference>
<feature type="repeat" description="PPR" evidence="5">
    <location>
        <begin position="615"/>
        <end position="649"/>
    </location>
</feature>
<evidence type="ECO:0000313" key="6">
    <source>
        <dbReference type="EMBL" id="KAG1342012.1"/>
    </source>
</evidence>
<dbReference type="SUPFAM" id="SSF52058">
    <property type="entry name" value="L domain-like"/>
    <property type="match status" value="1"/>
</dbReference>
<evidence type="ECO:0000256" key="5">
    <source>
        <dbReference type="PROSITE-ProRule" id="PRU00708"/>
    </source>
</evidence>
<dbReference type="Gene3D" id="1.25.40.10">
    <property type="entry name" value="Tetratricopeptide repeat domain"/>
    <property type="match status" value="5"/>
</dbReference>
<dbReference type="Gene3D" id="3.80.10.10">
    <property type="entry name" value="Ribonuclease Inhibitor"/>
    <property type="match status" value="1"/>
</dbReference>
<dbReference type="Pfam" id="PF13041">
    <property type="entry name" value="PPR_2"/>
    <property type="match status" value="4"/>
</dbReference>
<dbReference type="PANTHER" id="PTHR47926:SF452">
    <property type="entry name" value="PENTATRICOPEPTIDE REPEAT-CONTAINING PROTEIN"/>
    <property type="match status" value="1"/>
</dbReference>
<evidence type="ECO:0000256" key="3">
    <source>
        <dbReference type="ARBA" id="ARBA00022737"/>
    </source>
</evidence>
<accession>A0A8K0N116</accession>
<dbReference type="InterPro" id="IPR046960">
    <property type="entry name" value="PPR_At4g14850-like_plant"/>
</dbReference>
<dbReference type="NCBIfam" id="TIGR00756">
    <property type="entry name" value="PPR"/>
    <property type="match status" value="5"/>
</dbReference>
<dbReference type="PROSITE" id="PS51375">
    <property type="entry name" value="PPR"/>
    <property type="match status" value="5"/>
</dbReference>
<feature type="repeat" description="PPR" evidence="5">
    <location>
        <begin position="514"/>
        <end position="548"/>
    </location>
</feature>
<organism evidence="6 7">
    <name type="scientific">Cocos nucifera</name>
    <name type="common">Coconut palm</name>
    <dbReference type="NCBI Taxonomy" id="13894"/>
    <lineage>
        <taxon>Eukaryota</taxon>
        <taxon>Viridiplantae</taxon>
        <taxon>Streptophyta</taxon>
        <taxon>Embryophyta</taxon>
        <taxon>Tracheophyta</taxon>
        <taxon>Spermatophyta</taxon>
        <taxon>Magnoliopsida</taxon>
        <taxon>Liliopsida</taxon>
        <taxon>Arecaceae</taxon>
        <taxon>Arecoideae</taxon>
        <taxon>Cocoseae</taxon>
        <taxon>Attaleinae</taxon>
        <taxon>Cocos</taxon>
    </lineage>
</organism>
<sequence length="932" mass="103606">MAFFPAGFRLSTRKILPLVPGLFHPRKASGFHEEELAFQELYPAERFASCLSSCSDIRSLRKLHARILAHGFGDNIYLGSKLLNLYASFGGLPESRWVFRKIINRNLSLWNSAIVGYFRASCFEDVLCLYLNLKSQGIGIDSSAITFGLKSCIEFGNVEFGRGIHVDAFKFGLNGDKFVGSSLVGLYSSFQSMEDAQQAFEEISDKDVVAYTAMITGHAQLSDFHSFKAFEIAGDMQKEGLDANRVTLVSLLQAAGKSEALKEGRSVHCHALRREIGHSDEVFQTSLVDMYARCGARTAAASVLRQMERRSVASWNALIAGLIHCGQISEALKNFSLMQQAGNISPDSFTLANVLSACSDLNYAHFAMRIHCYLIRRDIPLDIVLTTVLIEMYSKCDKTTRARELFDQLTMRDVILYNVMISGYLQNDMIDEATILFGEMVKAGVRPNSATVLSMLSTFADLADIRRGKWIHGFVVRYCLQTDVDVSNQILHMYAKCGCIDTARTTFNSIAKKDLVSWTALMRGYVNYGHADEALALFQLMQQTGEKPDTVTITTLLQALSQLGCLEPVKEIHGYIYRTCLEKDTATMNSIINTYAKCGRLDTSEAVFNNMTERGLTSWNTMITAYGMHGYCKEVLELFNQMQKENLKPDELTFTSVLSACSHAGLVEAGWRVFSSISCEHSITPQEEHYGCMVDLLGRAGQLEEAYNFVKCSPLRDKTSALCALLAACRIHRNTRLGEVIGSQLLDLEPMNSGTYSLVSNVYAQAGKWSEAANLRTIAGERGLRKIPGYSLIELEEHVCGESKKLEQMLNTRLILFFLWSSSCLLGNGINHPSLLASKDQIIHDPSNACLEIASLTKLGELNLANNSLTGFVPPSIGNLSSLTKLHLSMNHLHGSIPEEIRQLTILEYLRVSVNNLTATIPDRLYERIIID</sequence>
<gene>
    <name evidence="6" type="ORF">COCNU_05G002410</name>
</gene>
<evidence type="ECO:0000256" key="2">
    <source>
        <dbReference type="ARBA" id="ARBA00022729"/>
    </source>
</evidence>
<keyword evidence="1" id="KW-0433">Leucine-rich repeat</keyword>
<evidence type="ECO:0000256" key="4">
    <source>
        <dbReference type="ARBA" id="ARBA00023180"/>
    </source>
</evidence>
<dbReference type="InterPro" id="IPR032675">
    <property type="entry name" value="LRR_dom_sf"/>
</dbReference>
<dbReference type="InterPro" id="IPR002885">
    <property type="entry name" value="PPR_rpt"/>
</dbReference>
<feature type="repeat" description="PPR" evidence="5">
    <location>
        <begin position="413"/>
        <end position="447"/>
    </location>
</feature>
<keyword evidence="3" id="KW-0677">Repeat</keyword>
<dbReference type="Pfam" id="PF20431">
    <property type="entry name" value="E_motif"/>
    <property type="match status" value="1"/>
</dbReference>
<reference evidence="6" key="1">
    <citation type="journal article" date="2017" name="Gigascience">
        <title>The genome draft of coconut (Cocos nucifera).</title>
        <authorList>
            <person name="Xiao Y."/>
            <person name="Xu P."/>
            <person name="Fan H."/>
            <person name="Baudouin L."/>
            <person name="Xia W."/>
            <person name="Bocs S."/>
            <person name="Xu J."/>
            <person name="Li Q."/>
            <person name="Guo A."/>
            <person name="Zhou L."/>
            <person name="Li J."/>
            <person name="Wu Y."/>
            <person name="Ma Z."/>
            <person name="Armero A."/>
            <person name="Issali A.E."/>
            <person name="Liu N."/>
            <person name="Peng M."/>
            <person name="Yang Y."/>
        </authorList>
    </citation>
    <scope>NUCLEOTIDE SEQUENCE</scope>
    <source>
        <tissue evidence="6">Spear leaf of Hainan Tall coconut</tissue>
    </source>
</reference>
<dbReference type="Pfam" id="PF00560">
    <property type="entry name" value="LRR_1"/>
    <property type="match status" value="2"/>
</dbReference>
<dbReference type="EMBL" id="CM017876">
    <property type="protein sequence ID" value="KAG1342012.1"/>
    <property type="molecule type" value="Genomic_DNA"/>
</dbReference>
<evidence type="ECO:0000313" key="7">
    <source>
        <dbReference type="Proteomes" id="UP000797356"/>
    </source>
</evidence>
<dbReference type="Pfam" id="PF01535">
    <property type="entry name" value="PPR"/>
    <property type="match status" value="3"/>
</dbReference>
<proteinExistence type="predicted"/>
<dbReference type="PANTHER" id="PTHR47926">
    <property type="entry name" value="PENTATRICOPEPTIDE REPEAT-CONTAINING PROTEIN"/>
    <property type="match status" value="1"/>
</dbReference>
<keyword evidence="7" id="KW-1185">Reference proteome</keyword>
<comment type="caution">
    <text evidence="6">The sequence shown here is derived from an EMBL/GenBank/DDBJ whole genome shotgun (WGS) entry which is preliminary data.</text>
</comment>
<dbReference type="FunFam" id="1.25.40.10:FF:000090">
    <property type="entry name" value="Pentatricopeptide repeat-containing protein, chloroplastic"/>
    <property type="match status" value="1"/>
</dbReference>
<dbReference type="GO" id="GO:0003723">
    <property type="term" value="F:RNA binding"/>
    <property type="evidence" value="ECO:0007669"/>
    <property type="project" value="InterPro"/>
</dbReference>
<dbReference type="InterPro" id="IPR011990">
    <property type="entry name" value="TPR-like_helical_dom_sf"/>
</dbReference>
<dbReference type="InterPro" id="IPR001611">
    <property type="entry name" value="Leu-rich_rpt"/>
</dbReference>
<keyword evidence="4" id="KW-0325">Glycoprotein</keyword>
<feature type="repeat" description="PPR" evidence="5">
    <location>
        <begin position="584"/>
        <end position="614"/>
    </location>
</feature>
<name>A0A8K0N116_COCNU</name>
<protein>
    <submittedName>
        <fullName evidence="6">Pentatricopeptide repeat-containing protein</fullName>
    </submittedName>
</protein>
<dbReference type="FunFam" id="3.80.10.10:FF:000041">
    <property type="entry name" value="LRR receptor-like serine/threonine-protein kinase ERECTA"/>
    <property type="match status" value="1"/>
</dbReference>
<dbReference type="Proteomes" id="UP000797356">
    <property type="component" value="Chromosome 5"/>
</dbReference>
<dbReference type="OrthoDB" id="308440at2759"/>
<reference evidence="6" key="2">
    <citation type="submission" date="2019-07" db="EMBL/GenBank/DDBJ databases">
        <authorList>
            <person name="Yang Y."/>
            <person name="Bocs S."/>
            <person name="Baudouin L."/>
        </authorList>
    </citation>
    <scope>NUCLEOTIDE SEQUENCE</scope>
    <source>
        <tissue evidence="6">Spear leaf of Hainan Tall coconut</tissue>
    </source>
</reference>
<keyword evidence="2" id="KW-0732">Signal</keyword>
<evidence type="ECO:0000256" key="1">
    <source>
        <dbReference type="ARBA" id="ARBA00022614"/>
    </source>
</evidence>
<dbReference type="FunFam" id="1.25.40.10:FF:000343">
    <property type="entry name" value="Pentatricopeptide repeat-containing protein At3g58590"/>
    <property type="match status" value="1"/>
</dbReference>